<dbReference type="EMBL" id="JARIHO010000003">
    <property type="protein sequence ID" value="KAJ7364521.1"/>
    <property type="molecule type" value="Genomic_DNA"/>
</dbReference>
<keyword evidence="3" id="KW-1185">Reference proteome</keyword>
<evidence type="ECO:0000256" key="1">
    <source>
        <dbReference type="SAM" id="SignalP"/>
    </source>
</evidence>
<proteinExistence type="predicted"/>
<feature type="chain" id="PRO_5041949068" evidence="1">
    <location>
        <begin position="23"/>
        <end position="150"/>
    </location>
</feature>
<gene>
    <name evidence="2" type="ORF">DFH08DRAFT_950089</name>
</gene>
<name>A0AAD7F1R3_9AGAR</name>
<organism evidence="2 3">
    <name type="scientific">Mycena albidolilacea</name>
    <dbReference type="NCBI Taxonomy" id="1033008"/>
    <lineage>
        <taxon>Eukaryota</taxon>
        <taxon>Fungi</taxon>
        <taxon>Dikarya</taxon>
        <taxon>Basidiomycota</taxon>
        <taxon>Agaricomycotina</taxon>
        <taxon>Agaricomycetes</taxon>
        <taxon>Agaricomycetidae</taxon>
        <taxon>Agaricales</taxon>
        <taxon>Marasmiineae</taxon>
        <taxon>Mycenaceae</taxon>
        <taxon>Mycena</taxon>
    </lineage>
</organism>
<evidence type="ECO:0000313" key="3">
    <source>
        <dbReference type="Proteomes" id="UP001218218"/>
    </source>
</evidence>
<keyword evidence="1" id="KW-0732">Signal</keyword>
<dbReference type="PROSITE" id="PS51257">
    <property type="entry name" value="PROKAR_LIPOPROTEIN"/>
    <property type="match status" value="1"/>
</dbReference>
<protein>
    <submittedName>
        <fullName evidence="2">Uncharacterized protein</fullName>
    </submittedName>
</protein>
<dbReference type="AlphaFoldDB" id="A0AAD7F1R3"/>
<sequence length="150" mass="16401">MVRVAVSISFLVVSCGARGALTSSTTNTALSLLPDFIHEVFVQLTLINDTVFEAALNNFYSLDLQASDVVTSLNLTHAAFGELVQGLCTELSERQLIEENFVDGQQVVVTIASLLHIKWIQDEAYNQEGHREVVTEVLITNGVAYQSDEA</sequence>
<comment type="caution">
    <text evidence="2">The sequence shown here is derived from an EMBL/GenBank/DDBJ whole genome shotgun (WGS) entry which is preliminary data.</text>
</comment>
<dbReference type="Proteomes" id="UP001218218">
    <property type="component" value="Unassembled WGS sequence"/>
</dbReference>
<accession>A0AAD7F1R3</accession>
<feature type="signal peptide" evidence="1">
    <location>
        <begin position="1"/>
        <end position="22"/>
    </location>
</feature>
<evidence type="ECO:0000313" key="2">
    <source>
        <dbReference type="EMBL" id="KAJ7364521.1"/>
    </source>
</evidence>
<reference evidence="2" key="1">
    <citation type="submission" date="2023-03" db="EMBL/GenBank/DDBJ databases">
        <title>Massive genome expansion in bonnet fungi (Mycena s.s.) driven by repeated elements and novel gene families across ecological guilds.</title>
        <authorList>
            <consortium name="Lawrence Berkeley National Laboratory"/>
            <person name="Harder C.B."/>
            <person name="Miyauchi S."/>
            <person name="Viragh M."/>
            <person name="Kuo A."/>
            <person name="Thoen E."/>
            <person name="Andreopoulos B."/>
            <person name="Lu D."/>
            <person name="Skrede I."/>
            <person name="Drula E."/>
            <person name="Henrissat B."/>
            <person name="Morin E."/>
            <person name="Kohler A."/>
            <person name="Barry K."/>
            <person name="LaButti K."/>
            <person name="Morin E."/>
            <person name="Salamov A."/>
            <person name="Lipzen A."/>
            <person name="Mereny Z."/>
            <person name="Hegedus B."/>
            <person name="Baldrian P."/>
            <person name="Stursova M."/>
            <person name="Weitz H."/>
            <person name="Taylor A."/>
            <person name="Grigoriev I.V."/>
            <person name="Nagy L.G."/>
            <person name="Martin F."/>
            <person name="Kauserud H."/>
        </authorList>
    </citation>
    <scope>NUCLEOTIDE SEQUENCE</scope>
    <source>
        <strain evidence="2">CBHHK002</strain>
    </source>
</reference>